<proteinExistence type="predicted"/>
<comment type="caution">
    <text evidence="2">The sequence shown here is derived from an EMBL/GenBank/DDBJ whole genome shotgun (WGS) entry which is preliminary data.</text>
</comment>
<gene>
    <name evidence="2" type="ORF">rosag_16280</name>
</gene>
<dbReference type="AlphaFoldDB" id="A0AA37Q1Z2"/>
<dbReference type="Proteomes" id="UP001161325">
    <property type="component" value="Unassembled WGS sequence"/>
</dbReference>
<evidence type="ECO:0000313" key="3">
    <source>
        <dbReference type="Proteomes" id="UP001161325"/>
    </source>
</evidence>
<sequence>MGSTNGDLGEGGGTHTPTTRRAARRIGDAAAQPTTTAFEIKVVGFTDAATWNQMARGAT</sequence>
<protein>
    <submittedName>
        <fullName evidence="2">Uncharacterized protein</fullName>
    </submittedName>
</protein>
<feature type="region of interest" description="Disordered" evidence="1">
    <location>
        <begin position="1"/>
        <end position="33"/>
    </location>
</feature>
<evidence type="ECO:0000313" key="2">
    <source>
        <dbReference type="EMBL" id="GLC25115.1"/>
    </source>
</evidence>
<accession>A0AA37Q1Z2</accession>
<keyword evidence="3" id="KW-1185">Reference proteome</keyword>
<reference evidence="2" key="1">
    <citation type="submission" date="2022-08" db="EMBL/GenBank/DDBJ databases">
        <title>Draft genome sequencing of Roseisolibacter agri AW1220.</title>
        <authorList>
            <person name="Tobiishi Y."/>
            <person name="Tonouchi A."/>
        </authorList>
    </citation>
    <scope>NUCLEOTIDE SEQUENCE</scope>
    <source>
        <strain evidence="2">AW1220</strain>
    </source>
</reference>
<name>A0AA37Q1Z2_9BACT</name>
<organism evidence="2 3">
    <name type="scientific">Roseisolibacter agri</name>
    <dbReference type="NCBI Taxonomy" id="2014610"/>
    <lineage>
        <taxon>Bacteria</taxon>
        <taxon>Pseudomonadati</taxon>
        <taxon>Gemmatimonadota</taxon>
        <taxon>Gemmatimonadia</taxon>
        <taxon>Gemmatimonadales</taxon>
        <taxon>Gemmatimonadaceae</taxon>
        <taxon>Roseisolibacter</taxon>
    </lineage>
</organism>
<dbReference type="EMBL" id="BRXS01000002">
    <property type="protein sequence ID" value="GLC25115.1"/>
    <property type="molecule type" value="Genomic_DNA"/>
</dbReference>
<evidence type="ECO:0000256" key="1">
    <source>
        <dbReference type="SAM" id="MobiDB-lite"/>
    </source>
</evidence>